<feature type="transmembrane region" description="Helical" evidence="1">
    <location>
        <begin position="289"/>
        <end position="313"/>
    </location>
</feature>
<feature type="transmembrane region" description="Helical" evidence="1">
    <location>
        <begin position="16"/>
        <end position="39"/>
    </location>
</feature>
<evidence type="ECO:0000313" key="4">
    <source>
        <dbReference type="Proteomes" id="UP000027982"/>
    </source>
</evidence>
<dbReference type="Proteomes" id="UP000027982">
    <property type="component" value="Chromosome"/>
</dbReference>
<gene>
    <name evidence="3" type="ORF">OP10G_2363</name>
</gene>
<keyword evidence="1" id="KW-0472">Membrane</keyword>
<evidence type="ECO:0000313" key="3">
    <source>
        <dbReference type="EMBL" id="AIE85731.1"/>
    </source>
</evidence>
<accession>A0A068NQM3</accession>
<proteinExistence type="predicted"/>
<name>A0A068NQM3_FIMGI</name>
<feature type="transmembrane region" description="Helical" evidence="1">
    <location>
        <begin position="60"/>
        <end position="81"/>
    </location>
</feature>
<dbReference type="HOGENOM" id="CLU_005679_2_4_0"/>
<dbReference type="PANTHER" id="PTHR23028:SF53">
    <property type="entry name" value="ACYL_TRANSF_3 DOMAIN-CONTAINING PROTEIN"/>
    <property type="match status" value="1"/>
</dbReference>
<dbReference type="KEGG" id="fgi:OP10G_2363"/>
<dbReference type="GO" id="GO:0009103">
    <property type="term" value="P:lipopolysaccharide biosynthetic process"/>
    <property type="evidence" value="ECO:0007669"/>
    <property type="project" value="TreeGrafter"/>
</dbReference>
<feature type="transmembrane region" description="Helical" evidence="1">
    <location>
        <begin position="117"/>
        <end position="137"/>
    </location>
</feature>
<keyword evidence="4" id="KW-1185">Reference proteome</keyword>
<feature type="transmembrane region" description="Helical" evidence="1">
    <location>
        <begin position="220"/>
        <end position="239"/>
    </location>
</feature>
<dbReference type="InterPro" id="IPR050879">
    <property type="entry name" value="Acyltransferase_3"/>
</dbReference>
<dbReference type="GO" id="GO:0016020">
    <property type="term" value="C:membrane"/>
    <property type="evidence" value="ECO:0007669"/>
    <property type="project" value="TreeGrafter"/>
</dbReference>
<evidence type="ECO:0000256" key="1">
    <source>
        <dbReference type="SAM" id="Phobius"/>
    </source>
</evidence>
<keyword evidence="1" id="KW-1133">Transmembrane helix</keyword>
<feature type="transmembrane region" description="Helical" evidence="1">
    <location>
        <begin position="255"/>
        <end position="277"/>
    </location>
</feature>
<sequence length="360" mass="39701">MTDHAPIWLQTVMRPFAFGHLAVAAFIVISGYCLQLSLFSRADGTIGNLGNFYRRRALRILPAYYACLAFSLIVCVTVTGAHPELSRFLPVNTGTVLSHLFMVHNFSEEWMYKLNGVLWSIAIEAQLYVLFPLLVLSFTRFGRWTTLAGASGLALVAMKFVPHAPKLYPWFLALFVLGMLAAHLAYRPSLKLGSRPILGWIAFLGGAAATVWSVTHGDVLAWGDAAIAVTVAALCFVLTTSEQGALISLVSRPKLVALGGFSYSLYLMHHPILQVVYGLRPTGITGETAIFFYLLAAGLPVVLFGTWLFSLYFERPFMPQRAVTRHELHPGLVPIRLPLKTYHPSRLELAARREAEPAVA</sequence>
<dbReference type="STRING" id="661478.OP10G_2363"/>
<dbReference type="InterPro" id="IPR002656">
    <property type="entry name" value="Acyl_transf_3_dom"/>
</dbReference>
<reference evidence="3 4" key="1">
    <citation type="journal article" date="2014" name="PLoS ONE">
        <title>The first complete genome sequence of the class fimbriimonadia in the phylum armatimonadetes.</title>
        <authorList>
            <person name="Hu Z.Y."/>
            <person name="Wang Y.Z."/>
            <person name="Im W.T."/>
            <person name="Wang S.Y."/>
            <person name="Zhao G.P."/>
            <person name="Zheng H.J."/>
            <person name="Quan Z.X."/>
        </authorList>
    </citation>
    <scope>NUCLEOTIDE SEQUENCE [LARGE SCALE GENOMIC DNA]</scope>
    <source>
        <strain evidence="3">Gsoil 348</strain>
    </source>
</reference>
<keyword evidence="1" id="KW-0812">Transmembrane</keyword>
<feature type="transmembrane region" description="Helical" evidence="1">
    <location>
        <begin position="167"/>
        <end position="185"/>
    </location>
</feature>
<dbReference type="PANTHER" id="PTHR23028">
    <property type="entry name" value="ACETYLTRANSFERASE"/>
    <property type="match status" value="1"/>
</dbReference>
<dbReference type="eggNOG" id="COG1835">
    <property type="taxonomic scope" value="Bacteria"/>
</dbReference>
<keyword evidence="3" id="KW-0012">Acyltransferase</keyword>
<dbReference type="Pfam" id="PF01757">
    <property type="entry name" value="Acyl_transf_3"/>
    <property type="match status" value="1"/>
</dbReference>
<protein>
    <submittedName>
        <fullName evidence="3">Acyltransferase 3</fullName>
    </submittedName>
</protein>
<feature type="domain" description="Acyltransferase 3" evidence="2">
    <location>
        <begin position="6"/>
        <end position="309"/>
    </location>
</feature>
<keyword evidence="3" id="KW-0808">Transferase</keyword>
<evidence type="ECO:0000259" key="2">
    <source>
        <dbReference type="Pfam" id="PF01757"/>
    </source>
</evidence>
<dbReference type="GO" id="GO:0016747">
    <property type="term" value="F:acyltransferase activity, transferring groups other than amino-acyl groups"/>
    <property type="evidence" value="ECO:0007669"/>
    <property type="project" value="InterPro"/>
</dbReference>
<dbReference type="AlphaFoldDB" id="A0A068NQM3"/>
<feature type="transmembrane region" description="Helical" evidence="1">
    <location>
        <begin position="197"/>
        <end position="214"/>
    </location>
</feature>
<organism evidence="3 4">
    <name type="scientific">Fimbriimonas ginsengisoli Gsoil 348</name>
    <dbReference type="NCBI Taxonomy" id="661478"/>
    <lineage>
        <taxon>Bacteria</taxon>
        <taxon>Bacillati</taxon>
        <taxon>Armatimonadota</taxon>
        <taxon>Fimbriimonadia</taxon>
        <taxon>Fimbriimonadales</taxon>
        <taxon>Fimbriimonadaceae</taxon>
        <taxon>Fimbriimonas</taxon>
    </lineage>
</organism>
<dbReference type="EMBL" id="CP007139">
    <property type="protein sequence ID" value="AIE85731.1"/>
    <property type="molecule type" value="Genomic_DNA"/>
</dbReference>